<reference evidence="2 3" key="1">
    <citation type="submission" date="2019-12" db="EMBL/GenBank/DDBJ databases">
        <authorList>
            <person name="Scholz U."/>
            <person name="Mascher M."/>
            <person name="Fiebig A."/>
        </authorList>
    </citation>
    <scope>NUCLEOTIDE SEQUENCE</scope>
</reference>
<feature type="region of interest" description="Disordered" evidence="1">
    <location>
        <begin position="36"/>
        <end position="55"/>
    </location>
</feature>
<feature type="compositionally biased region" description="Basic and acidic residues" evidence="1">
    <location>
        <begin position="39"/>
        <end position="55"/>
    </location>
</feature>
<name>A0A7I8JM99_SPIIN</name>
<accession>A0A7I8JM99</accession>
<dbReference type="EMBL" id="CACRZD030000014">
    <property type="protein sequence ID" value="CAA6670931.1"/>
    <property type="molecule type" value="Genomic_DNA"/>
</dbReference>
<dbReference type="AlphaFoldDB" id="A0A7I8JM99"/>
<evidence type="ECO:0000256" key="1">
    <source>
        <dbReference type="SAM" id="MobiDB-lite"/>
    </source>
</evidence>
<dbReference type="Proteomes" id="UP001189122">
    <property type="component" value="Unassembled WGS sequence"/>
</dbReference>
<organism evidence="2">
    <name type="scientific">Spirodela intermedia</name>
    <name type="common">Intermediate duckweed</name>
    <dbReference type="NCBI Taxonomy" id="51605"/>
    <lineage>
        <taxon>Eukaryota</taxon>
        <taxon>Viridiplantae</taxon>
        <taxon>Streptophyta</taxon>
        <taxon>Embryophyta</taxon>
        <taxon>Tracheophyta</taxon>
        <taxon>Spermatophyta</taxon>
        <taxon>Magnoliopsida</taxon>
        <taxon>Liliopsida</taxon>
        <taxon>Araceae</taxon>
        <taxon>Lemnoideae</taxon>
        <taxon>Spirodela</taxon>
    </lineage>
</organism>
<protein>
    <submittedName>
        <fullName evidence="2">Uncharacterized protein</fullName>
    </submittedName>
</protein>
<proteinExistence type="predicted"/>
<sequence>MNAPGHSRSSCHRQCTALLPPPGCCSGLPPAQIQQCKQRQRERERERERAEGAPE</sequence>
<evidence type="ECO:0000313" key="3">
    <source>
        <dbReference type="Proteomes" id="UP001189122"/>
    </source>
</evidence>
<gene>
    <name evidence="2" type="ORF">SI7747_14017336</name>
</gene>
<evidence type="ECO:0000313" key="2">
    <source>
        <dbReference type="EMBL" id="CAA2631688.1"/>
    </source>
</evidence>
<keyword evidence="3" id="KW-1185">Reference proteome</keyword>
<dbReference type="EMBL" id="LR743601">
    <property type="protein sequence ID" value="CAA2631688.1"/>
    <property type="molecule type" value="Genomic_DNA"/>
</dbReference>